<evidence type="ECO:0000313" key="1">
    <source>
        <dbReference type="EMBL" id="KAK0655300.1"/>
    </source>
</evidence>
<dbReference type="Proteomes" id="UP001174936">
    <property type="component" value="Unassembled WGS sequence"/>
</dbReference>
<evidence type="ECO:0000313" key="2">
    <source>
        <dbReference type="Proteomes" id="UP001174936"/>
    </source>
</evidence>
<name>A0AA39YNW4_9PEZI</name>
<proteinExistence type="predicted"/>
<organism evidence="1 2">
    <name type="scientific">Cercophora newfieldiana</name>
    <dbReference type="NCBI Taxonomy" id="92897"/>
    <lineage>
        <taxon>Eukaryota</taxon>
        <taxon>Fungi</taxon>
        <taxon>Dikarya</taxon>
        <taxon>Ascomycota</taxon>
        <taxon>Pezizomycotina</taxon>
        <taxon>Sordariomycetes</taxon>
        <taxon>Sordariomycetidae</taxon>
        <taxon>Sordariales</taxon>
        <taxon>Lasiosphaeriaceae</taxon>
        <taxon>Cercophora</taxon>
    </lineage>
</organism>
<protein>
    <submittedName>
        <fullName evidence="1">Uncharacterized protein</fullName>
    </submittedName>
</protein>
<reference evidence="1" key="1">
    <citation type="submission" date="2023-06" db="EMBL/GenBank/DDBJ databases">
        <title>Genome-scale phylogeny and comparative genomics of the fungal order Sordariales.</title>
        <authorList>
            <consortium name="Lawrence Berkeley National Laboratory"/>
            <person name="Hensen N."/>
            <person name="Bonometti L."/>
            <person name="Westerberg I."/>
            <person name="Brannstrom I.O."/>
            <person name="Guillou S."/>
            <person name="Cros-Aarteil S."/>
            <person name="Calhoun S."/>
            <person name="Haridas S."/>
            <person name="Kuo A."/>
            <person name="Mondo S."/>
            <person name="Pangilinan J."/>
            <person name="Riley R."/>
            <person name="Labutti K."/>
            <person name="Andreopoulos B."/>
            <person name="Lipzen A."/>
            <person name="Chen C."/>
            <person name="Yanf M."/>
            <person name="Daum C."/>
            <person name="Ng V."/>
            <person name="Clum A."/>
            <person name="Steindorff A."/>
            <person name="Ohm R."/>
            <person name="Martin F."/>
            <person name="Silar P."/>
            <person name="Natvig D."/>
            <person name="Lalanne C."/>
            <person name="Gautier V."/>
            <person name="Ament-Velasquez S.L."/>
            <person name="Kruys A."/>
            <person name="Hutchinson M.I."/>
            <person name="Powell A.J."/>
            <person name="Barry K."/>
            <person name="Miller A.N."/>
            <person name="Grigoriev I.V."/>
            <person name="Debuchy R."/>
            <person name="Gladieux P."/>
            <person name="Thoren M.H."/>
            <person name="Johannesson H."/>
        </authorList>
    </citation>
    <scope>NUCLEOTIDE SEQUENCE</scope>
    <source>
        <strain evidence="1">SMH2532-1</strain>
    </source>
</reference>
<sequence>MADLSSAGIEELLATTATEVVSIIASISKASQGAGAPVWGTGVARGVASYTFSVSGLGAPSRVKACACHLDIRSLCERGSEFSLAFRRGGWATILARRGSGLGTNKSATESTGVAGGGLGAGRAGRSLQRLCFGEPPAVSLVGLRMRSAHYGPSVQGTLRNAGKRSEAMGNGCAALEILAAGIEVDVNSPRLLTVMQALATKIIGSGYGIV</sequence>
<dbReference type="AlphaFoldDB" id="A0AA39YNW4"/>
<gene>
    <name evidence="1" type="ORF">B0T16DRAFT_498953</name>
</gene>
<comment type="caution">
    <text evidence="1">The sequence shown here is derived from an EMBL/GenBank/DDBJ whole genome shotgun (WGS) entry which is preliminary data.</text>
</comment>
<accession>A0AA39YNW4</accession>
<keyword evidence="2" id="KW-1185">Reference proteome</keyword>
<dbReference type="EMBL" id="JAULSV010000001">
    <property type="protein sequence ID" value="KAK0655300.1"/>
    <property type="molecule type" value="Genomic_DNA"/>
</dbReference>